<dbReference type="GeneID" id="3294460"/>
<keyword evidence="3" id="KW-1185">Reference proteome</keyword>
<keyword evidence="1" id="KW-0560">Oxidoreductase</keyword>
<dbReference type="OrthoDB" id="26528at10239"/>
<dbReference type="KEGG" id="vg:3294460"/>
<dbReference type="GO" id="GO:0051213">
    <property type="term" value="F:dioxygenase activity"/>
    <property type="evidence" value="ECO:0007669"/>
    <property type="project" value="UniProtKB-KW"/>
</dbReference>
<accession>Q58M93</accession>
<dbReference type="Proteomes" id="UP000000991">
    <property type="component" value="Segment"/>
</dbReference>
<dbReference type="Proteomes" id="UP000013923">
    <property type="component" value="Genome"/>
</dbReference>
<dbReference type="Gene3D" id="2.60.120.620">
    <property type="entry name" value="q2cbj1_9rhob like domain"/>
    <property type="match status" value="1"/>
</dbReference>
<organism evidence="1 3">
    <name type="scientific">Prochlorococcus phage P-SSM2</name>
    <dbReference type="NCBI Taxonomy" id="268746"/>
    <lineage>
        <taxon>Viruses</taxon>
        <taxon>Duplodnaviria</taxon>
        <taxon>Heunggongvirae</taxon>
        <taxon>Uroviricota</taxon>
        <taxon>Caudoviricetes</taxon>
        <taxon>Pantevenvirales</taxon>
        <taxon>Kyanoviridae</taxon>
        <taxon>Salacisavirus</taxon>
        <taxon>Salacisavirus pssm2</taxon>
    </lineage>
</organism>
<evidence type="ECO:0000313" key="2">
    <source>
        <dbReference type="EMBL" id="ACY76142.1"/>
    </source>
</evidence>
<dbReference type="InterPro" id="IPR012668">
    <property type="entry name" value="CHP02466"/>
</dbReference>
<proteinExistence type="predicted"/>
<evidence type="ECO:0000313" key="3">
    <source>
        <dbReference type="Proteomes" id="UP000000991"/>
    </source>
</evidence>
<keyword evidence="1" id="KW-0223">Dioxygenase</keyword>
<reference evidence="1 3" key="3">
    <citation type="journal article" date="2010" name="Environ. Microbiol.">
        <title>Genomic analysis of oceanic cyanobacterial myoviruses compared with T4-like myoviruses from diverse hosts and environments.</title>
        <authorList>
            <person name="Sullivan M.B."/>
            <person name="Huang K.H."/>
            <person name="Ignacio-Espinoza J.C."/>
            <person name="Berlin A.M."/>
            <person name="Kelly L."/>
            <person name="Weigele P.R."/>
            <person name="DeFrancesco A.S."/>
            <person name="Kern S.E."/>
            <person name="Thompson L.R."/>
            <person name="Young S."/>
            <person name="Yandava C."/>
            <person name="Fu R."/>
            <person name="Krastins B."/>
            <person name="Chase M."/>
            <person name="Sarracino D."/>
            <person name="Osburne M.S."/>
            <person name="Henn M.R."/>
            <person name="Chisholm S.W."/>
        </authorList>
    </citation>
    <scope>NUCLEOTIDE SEQUENCE [LARGE SCALE GENOMIC DNA]</scope>
</reference>
<gene>
    <name evidence="2" type="ORF">PCMG_00266</name>
    <name evidence="1" type="ORF">PSSM2_262</name>
</gene>
<protein>
    <submittedName>
        <fullName evidence="1">Phytanoyl-CoA-dioxygenase</fullName>
    </submittedName>
</protein>
<evidence type="ECO:0000313" key="1">
    <source>
        <dbReference type="EMBL" id="AAX44639.1"/>
    </source>
</evidence>
<evidence type="ECO:0000313" key="4">
    <source>
        <dbReference type="Proteomes" id="UP000013923"/>
    </source>
</evidence>
<reference evidence="2 4" key="2">
    <citation type="submission" date="2009-10" db="EMBL/GenBank/DDBJ databases">
        <title>The Genome Sequence of Prochlorococcus phage P-SSM2.</title>
        <authorList>
            <consortium name="The Broad Institute Genome Sequencing Platform"/>
            <person name="Henn M.R."/>
            <person name="Sullivan M.S."/>
            <person name="Osburne M.S."/>
            <person name="Levin J."/>
            <person name="Malboeuf C."/>
            <person name="Casali M."/>
            <person name="Russ C."/>
            <person name="Lennon N."/>
            <person name="Chapman S.B."/>
            <person name="Erlich R."/>
            <person name="Young S.K."/>
            <person name="Koehrsen M."/>
            <person name="Yandava C."/>
            <person name="Zeng Q."/>
            <person name="Alvarado L."/>
            <person name="Anderson S."/>
            <person name="Berlin A."/>
            <person name="Borenstein D."/>
            <person name="Chen Z."/>
            <person name="Engels R."/>
            <person name="Freedman E."/>
            <person name="Gellesch M."/>
            <person name="Goldberg J."/>
            <person name="Green L."/>
            <person name="Griggs A."/>
            <person name="Gujja S."/>
            <person name="Heilman E.R."/>
            <person name="Heiman D."/>
            <person name="Hepburn T."/>
            <person name="Howarth C."/>
            <person name="Jen D."/>
            <person name="Larson L."/>
            <person name="Lewis B."/>
            <person name="Mehta T."/>
            <person name="Park D."/>
            <person name="Pearson M."/>
            <person name="Richards J."/>
            <person name="Rizzolo K."/>
            <person name="Roberts A."/>
            <person name="Ryan E."/>
            <person name="Saif S."/>
            <person name="Shea T."/>
            <person name="Shenoy N."/>
            <person name="Sisk P."/>
            <person name="Stolte C."/>
            <person name="Sykes S."/>
            <person name="Walk T."/>
            <person name="White J."/>
            <person name="Yu Q."/>
            <person name="Coleman M.L."/>
            <person name="Huang K.H."/>
            <person name="Weigele P.R."/>
            <person name="DeFrancesco A.S."/>
            <person name="Kern S.E."/>
            <person name="Thompson L.R."/>
            <person name="Fu R."/>
            <person name="Hombeck B."/>
            <person name="Chisholm S.W."/>
            <person name="Haas B."/>
            <person name="Nusbaum C."/>
            <person name="Birren B."/>
        </authorList>
    </citation>
    <scope>NUCLEOTIDE SEQUENCE [LARGE SCALE GENOMIC DNA]</scope>
    <source>
        <strain evidence="2">P-SSM2</strain>
    </source>
</reference>
<name>Q58M93_BPPRM</name>
<dbReference type="EMBL" id="AY939844">
    <property type="protein sequence ID" value="AAX44639.1"/>
    <property type="molecule type" value="Genomic_DNA"/>
</dbReference>
<sequence>MGNIQSIFPVPIYMDKAEGENFKLIQEELLSITEKIEFSQRKGWNKDTHMLNKDPFSTNFLFDNNCQNTVRFIYESATEYVQNIAGHPDYQYSIIESWITKTLKGQYAHEHHHGATDISGVYYINTNGEDGNLIFDNIHSQMAGNFVFSSLVFDHKLPLENGLLILWPGLLRHRTQENTTDNERLSLSFNIMIGRKGFVVENG</sequence>
<reference evidence="1 3" key="1">
    <citation type="journal article" date="2005" name="PLoS Biol.">
        <title>Three Prochlorococcus cyanophage genomes: signature features and ecological interpretations.</title>
        <authorList>
            <person name="Sullivan M.B."/>
            <person name="Coleman M.L."/>
            <person name="Weigele P."/>
            <person name="Rohwer F."/>
            <person name="Chisholm S.W."/>
        </authorList>
    </citation>
    <scope>NUCLEOTIDE SEQUENCE</scope>
</reference>
<dbReference type="RefSeq" id="YP_214493.1">
    <property type="nucleotide sequence ID" value="NC_006883.2"/>
</dbReference>
<dbReference type="EMBL" id="GU071092">
    <property type="protein sequence ID" value="ACY76142.1"/>
    <property type="molecule type" value="Genomic_DNA"/>
</dbReference>
<dbReference type="Pfam" id="PF13759">
    <property type="entry name" value="2OG-FeII_Oxy_5"/>
    <property type="match status" value="1"/>
</dbReference>
<organismHost>
    <name type="scientific">Prochlorococcus</name>
    <dbReference type="NCBI Taxonomy" id="1218"/>
</organismHost>